<feature type="signal peptide" evidence="1">
    <location>
        <begin position="1"/>
        <end position="21"/>
    </location>
</feature>
<protein>
    <submittedName>
        <fullName evidence="2">Sugar ABC transporter substrate-binding protein</fullName>
    </submittedName>
</protein>
<dbReference type="PANTHER" id="PTHR43649:SF32">
    <property type="entry name" value="SUGAR BINDING SECRETED PROTEIN"/>
    <property type="match status" value="1"/>
</dbReference>
<dbReference type="PANTHER" id="PTHR43649">
    <property type="entry name" value="ARABINOSE-BINDING PROTEIN-RELATED"/>
    <property type="match status" value="1"/>
</dbReference>
<dbReference type="InterPro" id="IPR006059">
    <property type="entry name" value="SBP"/>
</dbReference>
<dbReference type="SUPFAM" id="SSF53850">
    <property type="entry name" value="Periplasmic binding protein-like II"/>
    <property type="match status" value="1"/>
</dbReference>
<dbReference type="PROSITE" id="PS51257">
    <property type="entry name" value="PROKAR_LIPOPROTEIN"/>
    <property type="match status" value="1"/>
</dbReference>
<dbReference type="Proteomes" id="UP000321181">
    <property type="component" value="Unassembled WGS sequence"/>
</dbReference>
<name>A0A512DHA1_9CELL</name>
<evidence type="ECO:0000313" key="2">
    <source>
        <dbReference type="EMBL" id="GEO35826.1"/>
    </source>
</evidence>
<dbReference type="Pfam" id="PF13416">
    <property type="entry name" value="SBP_bac_8"/>
    <property type="match status" value="1"/>
</dbReference>
<reference evidence="2 3" key="1">
    <citation type="submission" date="2019-07" db="EMBL/GenBank/DDBJ databases">
        <title>Whole genome shotgun sequence of Cellulomonas aerilata NBRC 106308.</title>
        <authorList>
            <person name="Hosoyama A."/>
            <person name="Uohara A."/>
            <person name="Ohji S."/>
            <person name="Ichikawa N."/>
        </authorList>
    </citation>
    <scope>NUCLEOTIDE SEQUENCE [LARGE SCALE GENOMIC DNA]</scope>
    <source>
        <strain evidence="2 3">NBRC 106308</strain>
    </source>
</reference>
<dbReference type="AlphaFoldDB" id="A0A512DHA1"/>
<keyword evidence="3" id="KW-1185">Reference proteome</keyword>
<feature type="chain" id="PRO_5039561370" evidence="1">
    <location>
        <begin position="22"/>
        <end position="436"/>
    </location>
</feature>
<dbReference type="EMBL" id="BJYY01000023">
    <property type="protein sequence ID" value="GEO35826.1"/>
    <property type="molecule type" value="Genomic_DNA"/>
</dbReference>
<proteinExistence type="predicted"/>
<keyword evidence="1" id="KW-0732">Signal</keyword>
<sequence length="436" mass="46552">MRTRTSKTWALMAGVTGIALLASGCGGGSDTAAGESSEGGGSGDEKVTLSVATFNEFGYEGLIEEYMELNPNITVEHKKAATSDEARDNLNTRLAAGSGLSDIEGVEVDWLPELMQYSDMFVDLSDAEIEDRWLEWKTAAATTEDGALIGYGTDIGPEAICYRSDLFAAAGLPTDRTEVAALLEGDWDRYFEVGREFVAKSDAAWFDSAGATYQGMINQVENAYEEDNGDVLGIDHDTVKDIYNDVLTASVDEDLSAHLLQWSDDWAAGFQSGAFATQLCPGWMLGVVEGNAAGVAGWDVADVFPGGGGNWGGSYLTVPAQSEHPEEAKALAAWLTAPEQQIKAFQAKGTFPSQVEALESDDLKAQTNEFFNNAPTGEILANRAEAVTATPFKGPNYFAIHTTVSDALTRVDVDQTDDAASSWQKALDAYESLGLS</sequence>
<gene>
    <name evidence="2" type="primary">cebE</name>
    <name evidence="2" type="ORF">CAE01nite_35510</name>
</gene>
<comment type="caution">
    <text evidence="2">The sequence shown here is derived from an EMBL/GenBank/DDBJ whole genome shotgun (WGS) entry which is preliminary data.</text>
</comment>
<dbReference type="Gene3D" id="3.40.190.10">
    <property type="entry name" value="Periplasmic binding protein-like II"/>
    <property type="match status" value="1"/>
</dbReference>
<accession>A0A512DHA1</accession>
<dbReference type="InterPro" id="IPR050490">
    <property type="entry name" value="Bact_solute-bd_prot1"/>
</dbReference>
<dbReference type="RefSeq" id="WP_246131328.1">
    <property type="nucleotide sequence ID" value="NZ_BAAARM010000003.1"/>
</dbReference>
<evidence type="ECO:0000313" key="3">
    <source>
        <dbReference type="Proteomes" id="UP000321181"/>
    </source>
</evidence>
<organism evidence="2 3">
    <name type="scientific">Cellulomonas aerilata</name>
    <dbReference type="NCBI Taxonomy" id="515326"/>
    <lineage>
        <taxon>Bacteria</taxon>
        <taxon>Bacillati</taxon>
        <taxon>Actinomycetota</taxon>
        <taxon>Actinomycetes</taxon>
        <taxon>Micrococcales</taxon>
        <taxon>Cellulomonadaceae</taxon>
        <taxon>Cellulomonas</taxon>
    </lineage>
</organism>
<evidence type="ECO:0000256" key="1">
    <source>
        <dbReference type="SAM" id="SignalP"/>
    </source>
</evidence>